<reference evidence="1" key="1">
    <citation type="journal article" date="2021" name="Proc. Natl. Acad. Sci. U.S.A.">
        <title>A Catalog of Tens of Thousands of Viruses from Human Metagenomes Reveals Hidden Associations with Chronic Diseases.</title>
        <authorList>
            <person name="Tisza M.J."/>
            <person name="Buck C.B."/>
        </authorList>
    </citation>
    <scope>NUCLEOTIDE SEQUENCE</scope>
    <source>
        <strain evidence="1">Ct7dP4</strain>
    </source>
</reference>
<accession>A0A8S5TNL4</accession>
<sequence length="73" mass="8402">MNENNYVAIITELANQLASKSINEAEFKVRLTESQQLVAQLAQEVESYRSVLESDKDLKDLFEEIKNKNEVNK</sequence>
<name>A0A8S5TNL4_9CAUD</name>
<dbReference type="EMBL" id="BK032866">
    <property type="protein sequence ID" value="DAF64732.1"/>
    <property type="molecule type" value="Genomic_DNA"/>
</dbReference>
<protein>
    <submittedName>
        <fullName evidence="1">Uncharacterized protein</fullName>
    </submittedName>
</protein>
<organism evidence="1">
    <name type="scientific">Siphoviridae sp. ct7dP4</name>
    <dbReference type="NCBI Taxonomy" id="2827787"/>
    <lineage>
        <taxon>Viruses</taxon>
        <taxon>Duplodnaviria</taxon>
        <taxon>Heunggongvirae</taxon>
        <taxon>Uroviricota</taxon>
        <taxon>Caudoviricetes</taxon>
    </lineage>
</organism>
<proteinExistence type="predicted"/>
<evidence type="ECO:0000313" key="1">
    <source>
        <dbReference type="EMBL" id="DAF64732.1"/>
    </source>
</evidence>